<dbReference type="EMBL" id="SRJC01000002">
    <property type="protein sequence ID" value="TGB02754.1"/>
    <property type="molecule type" value="Genomic_DNA"/>
</dbReference>
<sequence>MRLNKWIMHQTWEELVFMHWPVSEEELRPFIPDAFELDLFEGQAWIAIVPFRMNNIHFKGLPKVKAGNHLLELNVRTYVTYNGEPGVYFITLDANHPLGVFLARTVFGLPYVHANMRLEQNDSSVHYLSRRTHDGYPTAHFHATINPISPPFPAEPGSLIYWLTERYCLWVVRGSYIYKGPIFHHNWSLQKSEATIFTNSLVDFLPPSIFESKPMTYYSASLETYIFPFEKKGRIPRN</sequence>
<dbReference type="RefSeq" id="WP_135327706.1">
    <property type="nucleotide sequence ID" value="NZ_SRJC01000002.1"/>
</dbReference>
<evidence type="ECO:0000313" key="1">
    <source>
        <dbReference type="EMBL" id="TGB02754.1"/>
    </source>
</evidence>
<dbReference type="Pfam" id="PF09844">
    <property type="entry name" value="DUF2071"/>
    <property type="match status" value="1"/>
</dbReference>
<accession>A0A4Z0GY62</accession>
<name>A0A4Z0GY62_9BACI</name>
<gene>
    <name evidence="1" type="ORF">E4663_11385</name>
</gene>
<dbReference type="InterPro" id="IPR023375">
    <property type="entry name" value="ADC_dom_sf"/>
</dbReference>
<proteinExistence type="predicted"/>
<keyword evidence="2" id="KW-1185">Reference proteome</keyword>
<dbReference type="PANTHER" id="PTHR39186:SF1">
    <property type="entry name" value="DUF2071 DOMAIN-CONTAINING PROTEIN"/>
    <property type="match status" value="1"/>
</dbReference>
<dbReference type="PANTHER" id="PTHR39186">
    <property type="entry name" value="DUF2071 FAMILY PROTEIN"/>
    <property type="match status" value="1"/>
</dbReference>
<dbReference type="Proteomes" id="UP000297982">
    <property type="component" value="Unassembled WGS sequence"/>
</dbReference>
<organism evidence="1 2">
    <name type="scientific">Halobacillus salinus</name>
    <dbReference type="NCBI Taxonomy" id="192814"/>
    <lineage>
        <taxon>Bacteria</taxon>
        <taxon>Bacillati</taxon>
        <taxon>Bacillota</taxon>
        <taxon>Bacilli</taxon>
        <taxon>Bacillales</taxon>
        <taxon>Bacillaceae</taxon>
        <taxon>Halobacillus</taxon>
    </lineage>
</organism>
<protein>
    <submittedName>
        <fullName evidence="1">DUF2071 domain-containing protein</fullName>
    </submittedName>
</protein>
<dbReference type="InterPro" id="IPR018644">
    <property type="entry name" value="DUF2071"/>
</dbReference>
<comment type="caution">
    <text evidence="1">The sequence shown here is derived from an EMBL/GenBank/DDBJ whole genome shotgun (WGS) entry which is preliminary data.</text>
</comment>
<evidence type="ECO:0000313" key="2">
    <source>
        <dbReference type="Proteomes" id="UP000297982"/>
    </source>
</evidence>
<dbReference type="STRING" id="192814.GCA_900166575_02910"/>
<reference evidence="1 2" key="1">
    <citation type="journal article" date="2003" name="Int. J. Syst. Evol. Microbiol.">
        <title>Halobacillus salinus sp. nov., isolated from a salt lake on the coast of the East Sea in Korea.</title>
        <authorList>
            <person name="Yoon J.H."/>
            <person name="Kang K.H."/>
            <person name="Park Y.H."/>
        </authorList>
    </citation>
    <scope>NUCLEOTIDE SEQUENCE [LARGE SCALE GENOMIC DNA]</scope>
    <source>
        <strain evidence="1 2">HSL-3</strain>
    </source>
</reference>
<dbReference type="SUPFAM" id="SSF160104">
    <property type="entry name" value="Acetoacetate decarboxylase-like"/>
    <property type="match status" value="1"/>
</dbReference>
<dbReference type="Gene3D" id="2.40.400.10">
    <property type="entry name" value="Acetoacetate decarboxylase-like"/>
    <property type="match status" value="1"/>
</dbReference>
<dbReference type="AlphaFoldDB" id="A0A4Z0GY62"/>